<accession>A0A7J6PI31</accession>
<feature type="compositionally biased region" description="Basic and acidic residues" evidence="10">
    <location>
        <begin position="1"/>
        <end position="10"/>
    </location>
</feature>
<evidence type="ECO:0000256" key="5">
    <source>
        <dbReference type="ARBA" id="ARBA00022801"/>
    </source>
</evidence>
<dbReference type="OrthoDB" id="440381at2759"/>
<dbReference type="GO" id="GO:0005509">
    <property type="term" value="F:calcium ion binding"/>
    <property type="evidence" value="ECO:0007669"/>
    <property type="project" value="InterPro"/>
</dbReference>
<dbReference type="GO" id="GO:0005783">
    <property type="term" value="C:endoplasmic reticulum"/>
    <property type="evidence" value="ECO:0007669"/>
    <property type="project" value="InterPro"/>
</dbReference>
<dbReference type="CDD" id="cd14752">
    <property type="entry name" value="GH31_N"/>
    <property type="match status" value="1"/>
</dbReference>
<dbReference type="GO" id="GO:0006457">
    <property type="term" value="P:protein folding"/>
    <property type="evidence" value="ECO:0007669"/>
    <property type="project" value="InterPro"/>
</dbReference>
<evidence type="ECO:0000259" key="11">
    <source>
        <dbReference type="SMART" id="SM00702"/>
    </source>
</evidence>
<gene>
    <name evidence="12" type="ORF">FOZ60_006153</name>
</gene>
<dbReference type="Gene3D" id="2.60.40.1180">
    <property type="entry name" value="Golgi alpha-mannosidase II"/>
    <property type="match status" value="2"/>
</dbReference>
<organism evidence="12 13">
    <name type="scientific">Perkinsus olseni</name>
    <name type="common">Perkinsus atlanticus</name>
    <dbReference type="NCBI Taxonomy" id="32597"/>
    <lineage>
        <taxon>Eukaryota</taxon>
        <taxon>Sar</taxon>
        <taxon>Alveolata</taxon>
        <taxon>Perkinsozoa</taxon>
        <taxon>Perkinsea</taxon>
        <taxon>Perkinsida</taxon>
        <taxon>Perkinsidae</taxon>
        <taxon>Perkinsus</taxon>
    </lineage>
</organism>
<name>A0A7J6PI31_PEROL</name>
<keyword evidence="4" id="KW-0732">Signal</keyword>
<dbReference type="Pfam" id="PF21365">
    <property type="entry name" value="Glyco_hydro_31_3rd"/>
    <property type="match status" value="1"/>
</dbReference>
<dbReference type="Gene3D" id="2.10.250.10">
    <property type="entry name" value="Calreticulin/calnexin, P domain"/>
    <property type="match status" value="1"/>
</dbReference>
<dbReference type="InterPro" id="IPR006620">
    <property type="entry name" value="Pro_4_hyd_alph"/>
</dbReference>
<keyword evidence="7" id="KW-0560">Oxidoreductase</keyword>
<dbReference type="SUPFAM" id="SSF51011">
    <property type="entry name" value="Glycosyl hydrolase domain"/>
    <property type="match status" value="1"/>
</dbReference>
<dbReference type="Pfam" id="PF13802">
    <property type="entry name" value="Gal_mutarotas_2"/>
    <property type="match status" value="1"/>
</dbReference>
<comment type="similarity">
    <text evidence="3">Belongs to the glycosyl hydrolase 31 family.</text>
</comment>
<evidence type="ECO:0000256" key="6">
    <source>
        <dbReference type="ARBA" id="ARBA00022964"/>
    </source>
</evidence>
<proteinExistence type="inferred from homology"/>
<dbReference type="Gene3D" id="3.20.20.80">
    <property type="entry name" value="Glycosidases"/>
    <property type="match status" value="2"/>
</dbReference>
<dbReference type="InterPro" id="IPR048395">
    <property type="entry name" value="Glyco_hydro_31_C"/>
</dbReference>
<dbReference type="InterPro" id="IPR017853">
    <property type="entry name" value="GH"/>
</dbReference>
<dbReference type="SUPFAM" id="SSF51445">
    <property type="entry name" value="(Trans)glycosidases"/>
    <property type="match status" value="1"/>
</dbReference>
<dbReference type="InterPro" id="IPR009033">
    <property type="entry name" value="Calreticulin/calnexin_P_dom_sf"/>
</dbReference>
<dbReference type="GO" id="GO:0016705">
    <property type="term" value="F:oxidoreductase activity, acting on paired donors, with incorporation or reduction of molecular oxygen"/>
    <property type="evidence" value="ECO:0007669"/>
    <property type="project" value="InterPro"/>
</dbReference>
<dbReference type="Proteomes" id="UP000541610">
    <property type="component" value="Unassembled WGS sequence"/>
</dbReference>
<feature type="region of interest" description="Disordered" evidence="10">
    <location>
        <begin position="1"/>
        <end position="25"/>
    </location>
</feature>
<protein>
    <recommendedName>
        <fullName evidence="11">Prolyl 4-hydroxylase alpha subunit domain-containing protein</fullName>
    </recommendedName>
</protein>
<dbReference type="SMART" id="SM00702">
    <property type="entry name" value="P4Hc"/>
    <property type="match status" value="1"/>
</dbReference>
<evidence type="ECO:0000256" key="8">
    <source>
        <dbReference type="ARBA" id="ARBA00023180"/>
    </source>
</evidence>
<dbReference type="InterPro" id="IPR013780">
    <property type="entry name" value="Glyco_hydro_b"/>
</dbReference>
<dbReference type="GO" id="GO:0005506">
    <property type="term" value="F:iron ion binding"/>
    <property type="evidence" value="ECO:0007669"/>
    <property type="project" value="InterPro"/>
</dbReference>
<dbReference type="GO" id="GO:0031418">
    <property type="term" value="F:L-ascorbic acid binding"/>
    <property type="evidence" value="ECO:0007669"/>
    <property type="project" value="InterPro"/>
</dbReference>
<dbReference type="EMBL" id="JABANP010000025">
    <property type="protein sequence ID" value="KAF4695031.1"/>
    <property type="molecule type" value="Genomic_DNA"/>
</dbReference>
<dbReference type="PANTHER" id="PTHR22762:SF54">
    <property type="entry name" value="BCDNA.GH04962"/>
    <property type="match status" value="1"/>
</dbReference>
<keyword evidence="8" id="KW-0325">Glycoprotein</keyword>
<evidence type="ECO:0000313" key="13">
    <source>
        <dbReference type="Proteomes" id="UP000541610"/>
    </source>
</evidence>
<dbReference type="Pfam" id="PF01055">
    <property type="entry name" value="Glyco_hydro_31_2nd"/>
    <property type="match status" value="3"/>
</dbReference>
<dbReference type="CDD" id="cd06603">
    <property type="entry name" value="GH31_GANC_GANAB_alpha"/>
    <property type="match status" value="1"/>
</dbReference>
<dbReference type="Gene3D" id="2.60.40.1760">
    <property type="entry name" value="glycosyl hydrolase (family 31)"/>
    <property type="match status" value="1"/>
</dbReference>
<dbReference type="SUPFAM" id="SSF63887">
    <property type="entry name" value="P-domain of calnexin/calreticulin"/>
    <property type="match status" value="1"/>
</dbReference>
<dbReference type="GO" id="GO:0006491">
    <property type="term" value="P:N-glycan processing"/>
    <property type="evidence" value="ECO:0007669"/>
    <property type="project" value="TreeGrafter"/>
</dbReference>
<keyword evidence="5" id="KW-0378">Hydrolase</keyword>
<comment type="cofactor">
    <cofactor evidence="1">
        <name>L-ascorbate</name>
        <dbReference type="ChEBI" id="CHEBI:38290"/>
    </cofactor>
</comment>
<reference evidence="12 13" key="1">
    <citation type="submission" date="2020-04" db="EMBL/GenBank/DDBJ databases">
        <title>Perkinsus olseni comparative genomics.</title>
        <authorList>
            <person name="Bogema D.R."/>
        </authorList>
    </citation>
    <scope>NUCLEOTIDE SEQUENCE [LARGE SCALE GENOMIC DNA]</scope>
    <source>
        <strain evidence="12">00978-12</strain>
    </source>
</reference>
<comment type="caution">
    <text evidence="12">The sequence shown here is derived from an EMBL/GenBank/DDBJ whole genome shotgun (WGS) entry which is preliminary data.</text>
</comment>
<dbReference type="GO" id="GO:0051082">
    <property type="term" value="F:unfolded protein binding"/>
    <property type="evidence" value="ECO:0007669"/>
    <property type="project" value="InterPro"/>
</dbReference>
<evidence type="ECO:0000313" key="12">
    <source>
        <dbReference type="EMBL" id="KAF4695031.1"/>
    </source>
</evidence>
<dbReference type="InterPro" id="IPR000322">
    <property type="entry name" value="Glyco_hydro_31_TIM"/>
</dbReference>
<dbReference type="GO" id="GO:0005975">
    <property type="term" value="P:carbohydrate metabolic process"/>
    <property type="evidence" value="ECO:0007669"/>
    <property type="project" value="InterPro"/>
</dbReference>
<evidence type="ECO:0000256" key="9">
    <source>
        <dbReference type="ARBA" id="ARBA00023295"/>
    </source>
</evidence>
<evidence type="ECO:0000256" key="4">
    <source>
        <dbReference type="ARBA" id="ARBA00022729"/>
    </source>
</evidence>
<keyword evidence="6" id="KW-0223">Dioxygenase</keyword>
<sequence length="1400" mass="158775">MDSTTGRDQEALYGQFGSSGSSSVLADSDDISMIRSLYKGEYAEEECHGQRWRRPPSRFFEGKLRHSALPEEFSAPLNFELRFYDDNTIRFTIDENEELVRDVRQRYRVPANDVIREDQLRPHRGIRYSFDAKSATSSFDLGDATTVELDHDKAILTLSVDGHVVQTINGQQQLVVEGTRHKRNDKCPYGLSIPPDSYVDPACSPGDHTDLWEERFHSHTDHKPYGPSLVGLDVTFHGRVPAAYGLPEHASTALKLRPGGDEDDALYRFFNLDVFEYEMDSQAAIYGAIPILTAIQQFDKRTTVSEVTTEATTSSVLWLNPSDTFVSLSQRKDTGTWSSLIEGLMGSGGSTAEPASMSAWFASESGVIDLFLFPHRTPDRILRSYHTLTGLAPLPPLFSLGKHQCRWNYKDEADVRELVANFDKYNIPVDVVWLDIEHTDHKKYHTWNDKYFPHPKEMLEELKAGGREMVTIVDPHIKQDADADESKITGKAGGLLEDGRYFVYSEGLERDVFVKKRAYEMIADPEDEKPANWNDTETILDLEAVKPEEWNDDEDGEWITTWNKEKPDEVYSGHCWPGTSVYPDFTNSTVREWWASYSKPDGTNAGFYTWNDMNEPSVFNGPEVSMDRDLIHSGNVEHRDVHNIYGQYFHRATFEGHANHRRPGQRPFVLTRSFYVGSHMYGPMWTGDNEANWAHLQAVLPMLITLSATAGYSFVGADVGGFFGHPEEELFTRWHQLAAATNPFYRQVDSQSSRCWNPPRDGVRSHAHIETPRREPWEYSEAARNRVKEAVQKRYRMLPFWYTLFARYSLYGEAILRPLWFDHLKDANTYACRVEGCDKILDSQVVLGRDVMVTGVLESGVDNVSVYFPTGAKWYNARDELMAVGMNENIAVSMDTIPHFYRAGSIIPLKMRQRPSTKAMVNDPLTLEVFVDPDTNKAEGEIYLDDGTSLDTIDRGDYTLSTIRFDGQSIVSTDISGKGDYSIPVERIDIIGLPENLRKGILDNPTISAKRSPTSENRITIKRPAGVVIGKHWSVDLAMVLLSSRWLHPRLMEEEADNVTGKESRYSMYFTAEEEEQLPLLQHITKRLHRLARIPDRFGEGLIVEKIHGSRTGPITFHNESDPYEKDPRIASITVFLNGPTTAYDGGDMLFPMGSLQRCSAGEARCCDPHLSSNFDGPLRVARERGRAILVYNTNLDGTQAKGVEVGDCPLTRPDVERWLVRRYFRAGPYYNVLGPQDPRHDGLPLPPHSTAPASSHGDWRVISQYRPRIYLVDNFLTPEECRHLIGLAEHNLTLGRIGGMGGGGIADDDIRSSWQFYTHPNASRKDPILRRVLKRFQRAARIPDKFGETLQIGRYTEGQKYEIHHDSTPGRGTAMWRPATIITYLSDVEEGGHTIFIPY</sequence>
<dbReference type="Gene3D" id="2.60.120.620">
    <property type="entry name" value="q2cbj1_9rhob like domain"/>
    <property type="match status" value="2"/>
</dbReference>
<dbReference type="InterPro" id="IPR025887">
    <property type="entry name" value="Glyco_hydro_31_N_dom"/>
</dbReference>
<evidence type="ECO:0000256" key="7">
    <source>
        <dbReference type="ARBA" id="ARBA00023002"/>
    </source>
</evidence>
<dbReference type="GO" id="GO:0051213">
    <property type="term" value="F:dioxygenase activity"/>
    <property type="evidence" value="ECO:0007669"/>
    <property type="project" value="UniProtKB-KW"/>
</dbReference>
<evidence type="ECO:0000256" key="10">
    <source>
        <dbReference type="SAM" id="MobiDB-lite"/>
    </source>
</evidence>
<dbReference type="PANTHER" id="PTHR22762">
    <property type="entry name" value="ALPHA-GLUCOSIDASE"/>
    <property type="match status" value="1"/>
</dbReference>
<evidence type="ECO:0000256" key="2">
    <source>
        <dbReference type="ARBA" id="ARBA00004881"/>
    </source>
</evidence>
<dbReference type="GO" id="GO:0090599">
    <property type="term" value="F:alpha-glucosidase activity"/>
    <property type="evidence" value="ECO:0007669"/>
    <property type="project" value="TreeGrafter"/>
</dbReference>
<keyword evidence="9" id="KW-0326">Glycosidase</keyword>
<evidence type="ECO:0000256" key="3">
    <source>
        <dbReference type="ARBA" id="ARBA00007806"/>
    </source>
</evidence>
<evidence type="ECO:0000256" key="1">
    <source>
        <dbReference type="ARBA" id="ARBA00001961"/>
    </source>
</evidence>
<feature type="domain" description="Prolyl 4-hydroxylase alpha subunit" evidence="11">
    <location>
        <begin position="1268"/>
        <end position="1400"/>
    </location>
</feature>
<comment type="pathway">
    <text evidence="2">Glycan metabolism.</text>
</comment>